<evidence type="ECO:0000313" key="5">
    <source>
        <dbReference type="Proteomes" id="UP000215545"/>
    </source>
</evidence>
<keyword evidence="1" id="KW-0732">Signal</keyword>
<organism evidence="3 4">
    <name type="scientific">Domibacillus enclensis</name>
    <dbReference type="NCBI Taxonomy" id="1017273"/>
    <lineage>
        <taxon>Bacteria</taxon>
        <taxon>Bacillati</taxon>
        <taxon>Bacillota</taxon>
        <taxon>Bacilli</taxon>
        <taxon>Bacillales</taxon>
        <taxon>Bacillaceae</taxon>
        <taxon>Domibacillus</taxon>
    </lineage>
</organism>
<dbReference type="Proteomes" id="UP000215545">
    <property type="component" value="Unassembled WGS sequence"/>
</dbReference>
<reference evidence="3 4" key="1">
    <citation type="submission" date="2017-01" db="EMBL/GenBank/DDBJ databases">
        <authorList>
            <person name="Mah S.A."/>
            <person name="Swanson W.J."/>
            <person name="Moy G.W."/>
            <person name="Vacquier V.D."/>
        </authorList>
    </citation>
    <scope>NUCLEOTIDE SEQUENCE [LARGE SCALE GENOMIC DNA]</scope>
    <source>
        <strain evidence="3 4">NIO-1016</strain>
    </source>
</reference>
<evidence type="ECO:0000313" key="4">
    <source>
        <dbReference type="Proteomes" id="UP000186385"/>
    </source>
</evidence>
<evidence type="ECO:0000313" key="2">
    <source>
        <dbReference type="EMBL" id="OXS72956.1"/>
    </source>
</evidence>
<reference evidence="5" key="2">
    <citation type="submission" date="2017-03" db="EMBL/GenBank/DDBJ databases">
        <title>Bacillus sp. V-88(T) DSM27956, whole genome shotgun sequencing project.</title>
        <authorList>
            <person name="Dastager S.G."/>
            <person name="Neurgaonkar P.S."/>
            <person name="Dharne M.S."/>
        </authorList>
    </citation>
    <scope>NUCLEOTIDE SEQUENCE [LARGE SCALE GENOMIC DNA]</scope>
    <source>
        <strain evidence="5">DSM 25145</strain>
    </source>
</reference>
<sequence length="193" mass="21224">MKKRLIFSGVVAISLTCVLGTYHATSYSAETQQNALQAKSLEETKSNSAQQLLFQTVDIAEVKDEEIKIPLNLEKRNIAFITGEARGVSSEPLAEGGYRISMFYPTNAENGELLVAQSINQYGSVNKLVNEMDTWYPAEVGGYKKVNLAGITGVLNENDMNINTLHLITNSNIYTLAGEKTDLLLEVADELMK</sequence>
<evidence type="ECO:0000256" key="1">
    <source>
        <dbReference type="SAM" id="SignalP"/>
    </source>
</evidence>
<feature type="signal peptide" evidence="1">
    <location>
        <begin position="1"/>
        <end position="24"/>
    </location>
</feature>
<evidence type="ECO:0000313" key="3">
    <source>
        <dbReference type="EMBL" id="SIR69462.1"/>
    </source>
</evidence>
<dbReference type="OrthoDB" id="9812621at2"/>
<proteinExistence type="predicted"/>
<name>A0A1N7D0V4_9BACI</name>
<dbReference type="EMBL" id="MWSK01000019">
    <property type="protein sequence ID" value="OXS72956.1"/>
    <property type="molecule type" value="Genomic_DNA"/>
</dbReference>
<evidence type="ECO:0008006" key="6">
    <source>
        <dbReference type="Google" id="ProtNLM"/>
    </source>
</evidence>
<protein>
    <recommendedName>
        <fullName evidence="6">DUF4367 domain-containing protein</fullName>
    </recommendedName>
</protein>
<keyword evidence="5" id="KW-1185">Reference proteome</keyword>
<reference evidence="2" key="3">
    <citation type="submission" date="2017-03" db="EMBL/GenBank/DDBJ databases">
        <authorList>
            <person name="Dastager S.G."/>
            <person name="Neurgaonkar P.S."/>
            <person name="Dharne M.S."/>
        </authorList>
    </citation>
    <scope>NUCLEOTIDE SEQUENCE</scope>
    <source>
        <strain evidence="2">DSM 25145</strain>
    </source>
</reference>
<dbReference type="RefSeq" id="WP_045850692.1">
    <property type="nucleotide sequence ID" value="NZ_FTLX01000019.1"/>
</dbReference>
<accession>A0A1N7D0V4</accession>
<dbReference type="AlphaFoldDB" id="A0A1N7D0V4"/>
<feature type="chain" id="PRO_5009940969" description="DUF4367 domain-containing protein" evidence="1">
    <location>
        <begin position="25"/>
        <end position="193"/>
    </location>
</feature>
<dbReference type="EMBL" id="FTLX01000019">
    <property type="protein sequence ID" value="SIR69462.1"/>
    <property type="molecule type" value="Genomic_DNA"/>
</dbReference>
<gene>
    <name evidence="2" type="ORF">B1B05_18945</name>
    <name evidence="3" type="ORF">SAMN05443094_1196</name>
</gene>
<dbReference type="Proteomes" id="UP000186385">
    <property type="component" value="Unassembled WGS sequence"/>
</dbReference>